<dbReference type="AlphaFoldDB" id="A0A401U8S1"/>
<reference evidence="1 2" key="1">
    <citation type="submission" date="2018-11" db="EMBL/GenBank/DDBJ databases">
        <title>Chryseotalea sanarue gen. nov., sp., nov., a member of the family Cytophagaceae, isolated from a brackish lake in Hamamatsu Japan.</title>
        <authorList>
            <person name="Maejima Y."/>
            <person name="Iino T."/>
            <person name="Muraguchi Y."/>
            <person name="Fukuda K."/>
            <person name="Ohkuma M."/>
            <person name="Moriuchi R."/>
            <person name="Dohra H."/>
            <person name="Kimbara K."/>
            <person name="Shintani M."/>
        </authorList>
    </citation>
    <scope>NUCLEOTIDE SEQUENCE [LARGE SCALE GENOMIC DNA]</scope>
    <source>
        <strain evidence="1 2">Ys</strain>
    </source>
</reference>
<comment type="caution">
    <text evidence="1">The sequence shown here is derived from an EMBL/GenBank/DDBJ whole genome shotgun (WGS) entry which is preliminary data.</text>
</comment>
<gene>
    <name evidence="1" type="ORF">SanaruYs_15210</name>
</gene>
<sequence length="132" mass="15361">MSVNFNQSKSVHIGELIQQVFEQKATKLSDFAEQLGTVRQNVYRIFKKRHLDTGLLLRISQVLEHNFFQYYCQEGEQDSLKDLQLTKLDDELNLATKEISYLKKIIALMEERAELVQQVEKEITKANKAVEA</sequence>
<evidence type="ECO:0000313" key="2">
    <source>
        <dbReference type="Proteomes" id="UP000288227"/>
    </source>
</evidence>
<proteinExistence type="predicted"/>
<dbReference type="Gene3D" id="1.10.260.40">
    <property type="entry name" value="lambda repressor-like DNA-binding domains"/>
    <property type="match status" value="1"/>
</dbReference>
<organism evidence="1 2">
    <name type="scientific">Chryseotalea sanaruensis</name>
    <dbReference type="NCBI Taxonomy" id="2482724"/>
    <lineage>
        <taxon>Bacteria</taxon>
        <taxon>Pseudomonadati</taxon>
        <taxon>Bacteroidota</taxon>
        <taxon>Cytophagia</taxon>
        <taxon>Cytophagales</taxon>
        <taxon>Chryseotaleaceae</taxon>
        <taxon>Chryseotalea</taxon>
    </lineage>
</organism>
<evidence type="ECO:0000313" key="1">
    <source>
        <dbReference type="EMBL" id="GCC51298.1"/>
    </source>
</evidence>
<dbReference type="GO" id="GO:0003677">
    <property type="term" value="F:DNA binding"/>
    <property type="evidence" value="ECO:0007669"/>
    <property type="project" value="InterPro"/>
</dbReference>
<accession>A0A401U8S1</accession>
<dbReference type="EMBL" id="BHXQ01000002">
    <property type="protein sequence ID" value="GCC51298.1"/>
    <property type="molecule type" value="Genomic_DNA"/>
</dbReference>
<name>A0A401U8S1_9BACT</name>
<dbReference type="InterPro" id="IPR010982">
    <property type="entry name" value="Lambda_DNA-bd_dom_sf"/>
</dbReference>
<protein>
    <submittedName>
        <fullName evidence="1">Uncharacterized protein</fullName>
    </submittedName>
</protein>
<dbReference type="RefSeq" id="WP_174842764.1">
    <property type="nucleotide sequence ID" value="NZ_BHXQ01000002.1"/>
</dbReference>
<keyword evidence="2" id="KW-1185">Reference proteome</keyword>
<dbReference type="Proteomes" id="UP000288227">
    <property type="component" value="Unassembled WGS sequence"/>
</dbReference>